<dbReference type="InterPro" id="IPR036291">
    <property type="entry name" value="NAD(P)-bd_dom_sf"/>
</dbReference>
<dbReference type="STRING" id="65735.SAMN04488075_0062"/>
<evidence type="ECO:0000313" key="3">
    <source>
        <dbReference type="EMBL" id="SEI13199.1"/>
    </source>
</evidence>
<evidence type="ECO:0000256" key="2">
    <source>
        <dbReference type="ARBA" id="ARBA00023002"/>
    </source>
</evidence>
<dbReference type="PANTHER" id="PTHR42760:SF133">
    <property type="entry name" value="3-OXOACYL-[ACYL-CARRIER-PROTEIN] REDUCTASE"/>
    <property type="match status" value="1"/>
</dbReference>
<organism evidence="3 4">
    <name type="scientific">Paracoccus alkenifer</name>
    <dbReference type="NCBI Taxonomy" id="65735"/>
    <lineage>
        <taxon>Bacteria</taxon>
        <taxon>Pseudomonadati</taxon>
        <taxon>Pseudomonadota</taxon>
        <taxon>Alphaproteobacteria</taxon>
        <taxon>Rhodobacterales</taxon>
        <taxon>Paracoccaceae</taxon>
        <taxon>Paracoccus</taxon>
    </lineage>
</organism>
<dbReference type="AlphaFoldDB" id="A0A1H6NDH8"/>
<dbReference type="PROSITE" id="PS00061">
    <property type="entry name" value="ADH_SHORT"/>
    <property type="match status" value="1"/>
</dbReference>
<dbReference type="InterPro" id="IPR020904">
    <property type="entry name" value="Sc_DH/Rdtase_CS"/>
</dbReference>
<dbReference type="EMBL" id="FNXG01000013">
    <property type="protein sequence ID" value="SEI13199.1"/>
    <property type="molecule type" value="Genomic_DNA"/>
</dbReference>
<dbReference type="SUPFAM" id="SSF51735">
    <property type="entry name" value="NAD(P)-binding Rossmann-fold domains"/>
    <property type="match status" value="1"/>
</dbReference>
<proteinExistence type="inferred from homology"/>
<dbReference type="Pfam" id="PF13561">
    <property type="entry name" value="adh_short_C2"/>
    <property type="match status" value="1"/>
</dbReference>
<reference evidence="4" key="1">
    <citation type="submission" date="2016-10" db="EMBL/GenBank/DDBJ databases">
        <authorList>
            <person name="Varghese N."/>
            <person name="Submissions S."/>
        </authorList>
    </citation>
    <scope>NUCLEOTIDE SEQUENCE [LARGE SCALE GENOMIC DNA]</scope>
    <source>
        <strain evidence="4">DSM 11593</strain>
    </source>
</reference>
<dbReference type="GO" id="GO:0016616">
    <property type="term" value="F:oxidoreductase activity, acting on the CH-OH group of donors, NAD or NADP as acceptor"/>
    <property type="evidence" value="ECO:0007669"/>
    <property type="project" value="TreeGrafter"/>
</dbReference>
<evidence type="ECO:0000313" key="4">
    <source>
        <dbReference type="Proteomes" id="UP000199125"/>
    </source>
</evidence>
<dbReference type="PRINTS" id="PR00080">
    <property type="entry name" value="SDRFAMILY"/>
</dbReference>
<name>A0A1H6NDH8_9RHOB</name>
<dbReference type="Gene3D" id="3.40.50.720">
    <property type="entry name" value="NAD(P)-binding Rossmann-like Domain"/>
    <property type="match status" value="1"/>
</dbReference>
<keyword evidence="2" id="KW-0560">Oxidoreductase</keyword>
<keyword evidence="4" id="KW-1185">Reference proteome</keyword>
<dbReference type="InterPro" id="IPR002347">
    <property type="entry name" value="SDR_fam"/>
</dbReference>
<dbReference type="PRINTS" id="PR00081">
    <property type="entry name" value="GDHRDH"/>
</dbReference>
<accession>A0A1H6NDH8</accession>
<protein>
    <submittedName>
        <fullName evidence="3">NAD(P)-dependent dehydrogenase, short-chain alcohol dehydrogenase family</fullName>
    </submittedName>
</protein>
<dbReference type="GO" id="GO:0006633">
    <property type="term" value="P:fatty acid biosynthetic process"/>
    <property type="evidence" value="ECO:0007669"/>
    <property type="project" value="TreeGrafter"/>
</dbReference>
<comment type="similarity">
    <text evidence="1">Belongs to the short-chain dehydrogenases/reductases (SDR) family.</text>
</comment>
<gene>
    <name evidence="3" type="ORF">SAMN04488075_0062</name>
</gene>
<dbReference type="GO" id="GO:0048038">
    <property type="term" value="F:quinone binding"/>
    <property type="evidence" value="ECO:0007669"/>
    <property type="project" value="TreeGrafter"/>
</dbReference>
<evidence type="ECO:0000256" key="1">
    <source>
        <dbReference type="ARBA" id="ARBA00006484"/>
    </source>
</evidence>
<dbReference type="Proteomes" id="UP000199125">
    <property type="component" value="Unassembled WGS sequence"/>
</dbReference>
<sequence length="249" mass="26811">MITGARGGLGGAIALALAKRGHDLVLNDLDMSRDLFALAADLRTFGGRVEIMPQDIGQVQQLPGYVAEVVARMGGLDVLVNNAGVSVLSRGDLLDVTPESFDRCIAVNMRAQFFLTQAVARHMLAAPAARRRTIITVTSVAVDQIIGKVLAEYSISKAGLAHMVQHFAARLAPENIDCFEIRPGMMQTEMTSTSREKYDRLIAEGFVPAGRWGSLDEIGKVIATMASGEFSYAVGQAIHIDGGMRFKTF</sequence>
<dbReference type="PANTHER" id="PTHR42760">
    <property type="entry name" value="SHORT-CHAIN DEHYDROGENASES/REDUCTASES FAMILY MEMBER"/>
    <property type="match status" value="1"/>
</dbReference>
<dbReference type="NCBIfam" id="NF009386">
    <property type="entry name" value="PRK12745.1"/>
    <property type="match status" value="1"/>
</dbReference>